<keyword evidence="1" id="KW-1133">Transmembrane helix</keyword>
<organism evidence="2 3">
    <name type="scientific">[Mycobacterium] stephanolepidis</name>
    <dbReference type="NCBI Taxonomy" id="1520670"/>
    <lineage>
        <taxon>Bacteria</taxon>
        <taxon>Bacillati</taxon>
        <taxon>Actinomycetota</taxon>
        <taxon>Actinomycetes</taxon>
        <taxon>Mycobacteriales</taxon>
        <taxon>Mycobacteriaceae</taxon>
        <taxon>Mycobacteroides</taxon>
    </lineage>
</organism>
<protein>
    <recommendedName>
        <fullName evidence="4">Alanine and proline rich membrane protein</fullName>
    </recommendedName>
</protein>
<keyword evidence="1" id="KW-0472">Membrane</keyword>
<keyword evidence="1" id="KW-0812">Transmembrane</keyword>
<evidence type="ECO:0000313" key="3">
    <source>
        <dbReference type="Proteomes" id="UP000217954"/>
    </source>
</evidence>
<evidence type="ECO:0008006" key="4">
    <source>
        <dbReference type="Google" id="ProtNLM"/>
    </source>
</evidence>
<accession>A0A1Z4F3E4</accession>
<reference evidence="3" key="1">
    <citation type="journal article" date="2017" name="Genome Announc.">
        <title>Complete Genome Sequence of Mycobacterium stephanolepidis.</title>
        <authorList>
            <person name="Fukano H."/>
            <person name="Yoshida M."/>
            <person name="Katayama Y."/>
            <person name="Omatsu T."/>
            <person name="Mizutani T."/>
            <person name="Kurata O."/>
            <person name="Wada S."/>
            <person name="Hoshino Y."/>
        </authorList>
    </citation>
    <scope>NUCLEOTIDE SEQUENCE [LARGE SCALE GENOMIC DNA]</scope>
    <source>
        <strain evidence="3">NJB0901</strain>
    </source>
</reference>
<dbReference type="EMBL" id="AP018165">
    <property type="protein sequence ID" value="BAX99730.1"/>
    <property type="molecule type" value="Genomic_DNA"/>
</dbReference>
<dbReference type="AlphaFoldDB" id="A0A1Z4F3E4"/>
<feature type="transmembrane region" description="Helical" evidence="1">
    <location>
        <begin position="32"/>
        <end position="52"/>
    </location>
</feature>
<dbReference type="KEGG" id="mste:MSTE_04436"/>
<evidence type="ECO:0000256" key="1">
    <source>
        <dbReference type="SAM" id="Phobius"/>
    </source>
</evidence>
<evidence type="ECO:0000313" key="2">
    <source>
        <dbReference type="EMBL" id="BAX99730.1"/>
    </source>
</evidence>
<sequence>MGDFWPRVITSAGEEGVVADLWRKVLVVLERAAGVAALLALVLAATALVLVLSRGRAPAQADYTVAQRADAKVQACANAGLVRNAVMLNTNRALPGNAGPVGTLATAANARIALFNGGQYLLARLDPATPPDLAASIRDFGNALMDVGAAAIAETPNTDPKQAQRLSKADELSKHIVELCK</sequence>
<proteinExistence type="predicted"/>
<reference evidence="2 3" key="2">
    <citation type="journal article" date="2017" name="Int. J. Syst. Evol. Microbiol.">
        <title>Mycobacterium stephanolepidis sp. nov., a rapidly growing species related to Mycobacterium chelonae, isolated from marine teleost fish, Stephanolepis cirrhifer.</title>
        <authorList>
            <person name="Fukano H."/>
            <person name="Wada S."/>
            <person name="Kurata O."/>
            <person name="Katayama K."/>
            <person name="Fujiwara N."/>
            <person name="Hoshino Y."/>
        </authorList>
    </citation>
    <scope>NUCLEOTIDE SEQUENCE [LARGE SCALE GENOMIC DNA]</scope>
    <source>
        <strain evidence="2 3">NJB0901</strain>
    </source>
</reference>
<name>A0A1Z4F3E4_9MYCO</name>
<gene>
    <name evidence="2" type="ORF">MSTE_04436</name>
</gene>
<keyword evidence="3" id="KW-1185">Reference proteome</keyword>
<dbReference type="Proteomes" id="UP000217954">
    <property type="component" value="Chromosome"/>
</dbReference>